<proteinExistence type="predicted"/>
<sequence length="273" mass="30749">MAVAESIGERWRGHLADCLADPDGFVQLCVDLGVVFVGPPVREFLNWPAYVMDVWGPVVREGSKPVTMYLLCRRQIFDNIGARLMAPAQGFRLGMETIIHPPADTRHPFFPFLRSGTCTRILIYQREHNFRPINIHIADMEEVDSTLPSVVFTECCGMKICTISFPSESQLPQPSSEMLRRHAIHPLHQRDHLTLQPSSIDIQFRSIAPTVTLEQLLDGRGNSHRQSTQICSWQRHDGIASWSLAGMETDAAPRTQSAAFRSECEVRRETAGN</sequence>
<evidence type="ECO:0000313" key="3">
    <source>
        <dbReference type="Proteomes" id="UP000076798"/>
    </source>
</evidence>
<name>A0A165ZPY9_9AGAM</name>
<feature type="region of interest" description="Disordered" evidence="1">
    <location>
        <begin position="252"/>
        <end position="273"/>
    </location>
</feature>
<protein>
    <submittedName>
        <fullName evidence="2">Uncharacterized protein</fullName>
    </submittedName>
</protein>
<keyword evidence="3" id="KW-1185">Reference proteome</keyword>
<organism evidence="2 3">
    <name type="scientific">Sistotremastrum suecicum HHB10207 ss-3</name>
    <dbReference type="NCBI Taxonomy" id="1314776"/>
    <lineage>
        <taxon>Eukaryota</taxon>
        <taxon>Fungi</taxon>
        <taxon>Dikarya</taxon>
        <taxon>Basidiomycota</taxon>
        <taxon>Agaricomycotina</taxon>
        <taxon>Agaricomycetes</taxon>
        <taxon>Sistotremastrales</taxon>
        <taxon>Sistotremastraceae</taxon>
        <taxon>Sistotremastrum</taxon>
    </lineage>
</organism>
<reference evidence="2 3" key="1">
    <citation type="journal article" date="2016" name="Mol. Biol. Evol.">
        <title>Comparative Genomics of Early-Diverging Mushroom-Forming Fungi Provides Insights into the Origins of Lignocellulose Decay Capabilities.</title>
        <authorList>
            <person name="Nagy L.G."/>
            <person name="Riley R."/>
            <person name="Tritt A."/>
            <person name="Adam C."/>
            <person name="Daum C."/>
            <person name="Floudas D."/>
            <person name="Sun H."/>
            <person name="Yadav J.S."/>
            <person name="Pangilinan J."/>
            <person name="Larsson K.H."/>
            <person name="Matsuura K."/>
            <person name="Barry K."/>
            <person name="Labutti K."/>
            <person name="Kuo R."/>
            <person name="Ohm R.A."/>
            <person name="Bhattacharya S.S."/>
            <person name="Shirouzu T."/>
            <person name="Yoshinaga Y."/>
            <person name="Martin F.M."/>
            <person name="Grigoriev I.V."/>
            <person name="Hibbett D.S."/>
        </authorList>
    </citation>
    <scope>NUCLEOTIDE SEQUENCE [LARGE SCALE GENOMIC DNA]</scope>
    <source>
        <strain evidence="2 3">HHB10207 ss-3</strain>
    </source>
</reference>
<dbReference type="EMBL" id="KV428177">
    <property type="protein sequence ID" value="KZT34518.1"/>
    <property type="molecule type" value="Genomic_DNA"/>
</dbReference>
<evidence type="ECO:0000313" key="2">
    <source>
        <dbReference type="EMBL" id="KZT34518.1"/>
    </source>
</evidence>
<feature type="compositionally biased region" description="Basic and acidic residues" evidence="1">
    <location>
        <begin position="262"/>
        <end position="273"/>
    </location>
</feature>
<gene>
    <name evidence="2" type="ORF">SISSUDRAFT_1036222</name>
</gene>
<accession>A0A165ZPY9</accession>
<evidence type="ECO:0000256" key="1">
    <source>
        <dbReference type="SAM" id="MobiDB-lite"/>
    </source>
</evidence>
<dbReference type="Proteomes" id="UP000076798">
    <property type="component" value="Unassembled WGS sequence"/>
</dbReference>
<dbReference type="AlphaFoldDB" id="A0A165ZPY9"/>